<keyword evidence="4 13" id="KW-0812">Transmembrane</keyword>
<dbReference type="InterPro" id="IPR017983">
    <property type="entry name" value="GPCR_2_secretin-like_CS"/>
</dbReference>
<dbReference type="InterPro" id="IPR001571">
    <property type="entry name" value="GPCR_2_VIP_rcpt"/>
</dbReference>
<dbReference type="GO" id="GO:0007188">
    <property type="term" value="P:adenylate cyclase-modulating G protein-coupled receptor signaling pathway"/>
    <property type="evidence" value="ECO:0007669"/>
    <property type="project" value="TreeGrafter"/>
</dbReference>
<dbReference type="Proteomes" id="UP000472263">
    <property type="component" value="Chromosome 17"/>
</dbReference>
<evidence type="ECO:0000256" key="13">
    <source>
        <dbReference type="SAM" id="Phobius"/>
    </source>
</evidence>
<name>A0A668AK59_9TELE</name>
<dbReference type="Pfam" id="PF02793">
    <property type="entry name" value="HRM"/>
    <property type="match status" value="1"/>
</dbReference>
<dbReference type="Gene3D" id="4.10.1240.10">
    <property type="entry name" value="GPCR, family 2, extracellular hormone receptor domain"/>
    <property type="match status" value="1"/>
</dbReference>
<dbReference type="PROSITE" id="PS00649">
    <property type="entry name" value="G_PROTEIN_RECEP_F2_1"/>
    <property type="match status" value="1"/>
</dbReference>
<evidence type="ECO:0000259" key="14">
    <source>
        <dbReference type="PROSITE" id="PS50227"/>
    </source>
</evidence>
<feature type="transmembrane region" description="Helical" evidence="13">
    <location>
        <begin position="334"/>
        <end position="355"/>
    </location>
</feature>
<dbReference type="InParanoid" id="A0A668AK59"/>
<keyword evidence="10" id="KW-0675">Receptor</keyword>
<dbReference type="GeneTree" id="ENSGT00940000158089"/>
<organism evidence="16 17">
    <name type="scientific">Myripristis murdjan</name>
    <name type="common">pinecone soldierfish</name>
    <dbReference type="NCBI Taxonomy" id="586833"/>
    <lineage>
        <taxon>Eukaryota</taxon>
        <taxon>Metazoa</taxon>
        <taxon>Chordata</taxon>
        <taxon>Craniata</taxon>
        <taxon>Vertebrata</taxon>
        <taxon>Euteleostomi</taxon>
        <taxon>Actinopterygii</taxon>
        <taxon>Neopterygii</taxon>
        <taxon>Teleostei</taxon>
        <taxon>Neoteleostei</taxon>
        <taxon>Acanthomorphata</taxon>
        <taxon>Holocentriformes</taxon>
        <taxon>Holocentridae</taxon>
        <taxon>Myripristis</taxon>
    </lineage>
</organism>
<dbReference type="GO" id="GO:0004999">
    <property type="term" value="F:vasoactive intestinal polypeptide receptor activity"/>
    <property type="evidence" value="ECO:0007669"/>
    <property type="project" value="InterPro"/>
</dbReference>
<dbReference type="AlphaFoldDB" id="A0A668AK59"/>
<accession>A0A668AK59</accession>
<evidence type="ECO:0000256" key="3">
    <source>
        <dbReference type="ARBA" id="ARBA00022475"/>
    </source>
</evidence>
<dbReference type="Ensembl" id="ENSMMDT00005054773.1">
    <property type="protein sequence ID" value="ENSMMDP00005053732.1"/>
    <property type="gene ID" value="ENSMMDG00005024155.1"/>
</dbReference>
<dbReference type="SMART" id="SM00008">
    <property type="entry name" value="HormR"/>
    <property type="match status" value="1"/>
</dbReference>
<evidence type="ECO:0000256" key="8">
    <source>
        <dbReference type="ARBA" id="ARBA00023136"/>
    </source>
</evidence>
<keyword evidence="6 13" id="KW-1133">Transmembrane helix</keyword>
<feature type="transmembrane region" description="Helical" evidence="13">
    <location>
        <begin position="102"/>
        <end position="130"/>
    </location>
</feature>
<dbReference type="PROSITE" id="PS50227">
    <property type="entry name" value="G_PROTEIN_RECEP_F2_3"/>
    <property type="match status" value="1"/>
</dbReference>
<keyword evidence="9" id="KW-1015">Disulfide bond</keyword>
<feature type="transmembrane region" description="Helical" evidence="13">
    <location>
        <begin position="303"/>
        <end position="322"/>
    </location>
</feature>
<feature type="transmembrane region" description="Helical" evidence="13">
    <location>
        <begin position="142"/>
        <end position="160"/>
    </location>
</feature>
<dbReference type="InterPro" id="IPR017981">
    <property type="entry name" value="GPCR_2-like_7TM"/>
</dbReference>
<keyword evidence="3" id="KW-1003">Cell membrane</keyword>
<keyword evidence="17" id="KW-1185">Reference proteome</keyword>
<keyword evidence="7" id="KW-0297">G-protein coupled receptor</keyword>
<feature type="domain" description="G-protein coupled receptors family 2 profile 2" evidence="15">
    <location>
        <begin position="108"/>
        <end position="356"/>
    </location>
</feature>
<dbReference type="PRINTS" id="PR00491">
    <property type="entry name" value="VASOACTVEIPR"/>
</dbReference>
<keyword evidence="11" id="KW-0325">Glycoprotein</keyword>
<dbReference type="PROSITE" id="PS50261">
    <property type="entry name" value="G_PROTEIN_RECEP_F2_4"/>
    <property type="match status" value="1"/>
</dbReference>
<evidence type="ECO:0000256" key="4">
    <source>
        <dbReference type="ARBA" id="ARBA00022692"/>
    </source>
</evidence>
<gene>
    <name evidence="16" type="primary">VIPR2</name>
</gene>
<evidence type="ECO:0000313" key="16">
    <source>
        <dbReference type="Ensembl" id="ENSMMDP00005053732.1"/>
    </source>
</evidence>
<comment type="subcellular location">
    <subcellularLocation>
        <location evidence="1">Cell membrane</location>
        <topology evidence="1">Multi-pass membrane protein</topology>
    </subcellularLocation>
</comment>
<evidence type="ECO:0000256" key="10">
    <source>
        <dbReference type="ARBA" id="ARBA00023170"/>
    </source>
</evidence>
<evidence type="ECO:0000256" key="11">
    <source>
        <dbReference type="ARBA" id="ARBA00023180"/>
    </source>
</evidence>
<evidence type="ECO:0000256" key="5">
    <source>
        <dbReference type="ARBA" id="ARBA00022729"/>
    </source>
</evidence>
<feature type="transmembrane region" description="Helical" evidence="13">
    <location>
        <begin position="220"/>
        <end position="238"/>
    </location>
</feature>
<dbReference type="PRINTS" id="PR00249">
    <property type="entry name" value="GPCRSECRETIN"/>
</dbReference>
<dbReference type="InterPro" id="IPR000832">
    <property type="entry name" value="GPCR_2_secretin-like"/>
</dbReference>
<reference evidence="16" key="3">
    <citation type="submission" date="2025-09" db="UniProtKB">
        <authorList>
            <consortium name="Ensembl"/>
        </authorList>
    </citation>
    <scope>IDENTIFICATION</scope>
</reference>
<dbReference type="InterPro" id="IPR036445">
    <property type="entry name" value="GPCR_2_extracell_dom_sf"/>
</dbReference>
<keyword evidence="12" id="KW-0807">Transducer</keyword>
<dbReference type="InterPro" id="IPR002284">
    <property type="entry name" value="GPCR_2_VIP_rcpt_2"/>
</dbReference>
<keyword evidence="5" id="KW-0732">Signal</keyword>
<feature type="transmembrane region" description="Helical" evidence="13">
    <location>
        <begin position="187"/>
        <end position="213"/>
    </location>
</feature>
<dbReference type="GO" id="GO:0017046">
    <property type="term" value="F:peptide hormone binding"/>
    <property type="evidence" value="ECO:0007669"/>
    <property type="project" value="TreeGrafter"/>
</dbReference>
<dbReference type="InterPro" id="IPR001879">
    <property type="entry name" value="GPCR_2_extracellular_dom"/>
</dbReference>
<sequence>MTFVLFVCLFVCLLCLFRICKYIRFLFCFFSTGPGCRGSWDNIACWERAEIGETVTIPCPRVLKTLFGRNGNISRNCTADGWSDVFPNITSVCGSEPIQDKLIFYMVVQTLYTLGHSLSLIALTTGSAILCLFRKLHCTRNYIHLNLFFSFILRAVAVLIKDDILFSRNTQCSNQPSLMGCKASLVFFQYFIMANFFWLLVEGLYLHTLLIVIFSENRHFIVYLLIGWGIPTVFVFLLDYLVPHSHTCGYFEDFSPVAPITALCPPPLSQVNFILFISIIRILVQKLRCPDVGGNDQSQYRRLAKSTLLLIPLFGIHYVVFVSPSESIAENYKIFFDLAIGSFQGLVVAILYCFLNSEVQCELKRKWRSMCLNCHLNRDQQLSSTFASRNGSEHTVQFHRNSRTQSILQSETTVL</sequence>
<dbReference type="PANTHER" id="PTHR45620">
    <property type="entry name" value="PDF RECEPTOR-LIKE PROTEIN-RELATED"/>
    <property type="match status" value="1"/>
</dbReference>
<dbReference type="PROSITE" id="PS00650">
    <property type="entry name" value="G_PROTEIN_RECEP_F2_2"/>
    <property type="match status" value="1"/>
</dbReference>
<reference evidence="16" key="2">
    <citation type="submission" date="2025-08" db="UniProtKB">
        <authorList>
            <consortium name="Ensembl"/>
        </authorList>
    </citation>
    <scope>IDENTIFICATION</scope>
</reference>
<evidence type="ECO:0000256" key="12">
    <source>
        <dbReference type="ARBA" id="ARBA00023224"/>
    </source>
</evidence>
<dbReference type="Gene3D" id="1.20.1070.10">
    <property type="entry name" value="Rhodopsin 7-helix transmembrane proteins"/>
    <property type="match status" value="1"/>
</dbReference>
<dbReference type="GO" id="GO:0005886">
    <property type="term" value="C:plasma membrane"/>
    <property type="evidence" value="ECO:0007669"/>
    <property type="project" value="UniProtKB-SubCell"/>
</dbReference>
<dbReference type="InterPro" id="IPR050332">
    <property type="entry name" value="GPCR_2"/>
</dbReference>
<reference evidence="16" key="1">
    <citation type="submission" date="2019-06" db="EMBL/GenBank/DDBJ databases">
        <authorList>
            <consortium name="Wellcome Sanger Institute Data Sharing"/>
        </authorList>
    </citation>
    <scope>NUCLEOTIDE SEQUENCE [LARGE SCALE GENOMIC DNA]</scope>
</reference>
<dbReference type="GO" id="GO:0008528">
    <property type="term" value="F:G protein-coupled peptide receptor activity"/>
    <property type="evidence" value="ECO:0007669"/>
    <property type="project" value="TreeGrafter"/>
</dbReference>
<evidence type="ECO:0000256" key="6">
    <source>
        <dbReference type="ARBA" id="ARBA00022989"/>
    </source>
</evidence>
<protein>
    <submittedName>
        <fullName evidence="16">Vasoactive intestinal peptide receptor 2</fullName>
    </submittedName>
</protein>
<dbReference type="Pfam" id="PF00002">
    <property type="entry name" value="7tm_2"/>
    <property type="match status" value="1"/>
</dbReference>
<evidence type="ECO:0000256" key="7">
    <source>
        <dbReference type="ARBA" id="ARBA00023040"/>
    </source>
</evidence>
<evidence type="ECO:0000259" key="15">
    <source>
        <dbReference type="PROSITE" id="PS50261"/>
    </source>
</evidence>
<dbReference type="PRINTS" id="PR01155">
    <property type="entry name" value="VIP2RECEPTOR"/>
</dbReference>
<dbReference type="PANTHER" id="PTHR45620:SF22">
    <property type="entry name" value="VASOACTIVE INTESTINAL POLYPEPTIDE RECEPTOR 2"/>
    <property type="match status" value="1"/>
</dbReference>
<feature type="domain" description="G-protein coupled receptors family 2 profile 1" evidence="14">
    <location>
        <begin position="14"/>
        <end position="97"/>
    </location>
</feature>
<evidence type="ECO:0000256" key="2">
    <source>
        <dbReference type="ARBA" id="ARBA00005314"/>
    </source>
</evidence>
<dbReference type="GO" id="GO:0007166">
    <property type="term" value="P:cell surface receptor signaling pathway"/>
    <property type="evidence" value="ECO:0007669"/>
    <property type="project" value="InterPro"/>
</dbReference>
<feature type="transmembrane region" description="Helical" evidence="13">
    <location>
        <begin position="258"/>
        <end position="283"/>
    </location>
</feature>
<dbReference type="SUPFAM" id="SSF111418">
    <property type="entry name" value="Hormone receptor domain"/>
    <property type="match status" value="1"/>
</dbReference>
<evidence type="ECO:0000256" key="9">
    <source>
        <dbReference type="ARBA" id="ARBA00023157"/>
    </source>
</evidence>
<proteinExistence type="inferred from homology"/>
<evidence type="ECO:0000313" key="17">
    <source>
        <dbReference type="Proteomes" id="UP000472263"/>
    </source>
</evidence>
<evidence type="ECO:0000256" key="1">
    <source>
        <dbReference type="ARBA" id="ARBA00004651"/>
    </source>
</evidence>
<keyword evidence="8 13" id="KW-0472">Membrane</keyword>
<dbReference type="SUPFAM" id="SSF81321">
    <property type="entry name" value="Family A G protein-coupled receptor-like"/>
    <property type="match status" value="1"/>
</dbReference>
<comment type="similarity">
    <text evidence="2">Belongs to the G-protein coupled receptor 2 family.</text>
</comment>